<dbReference type="InterPro" id="IPR023214">
    <property type="entry name" value="HAD_sf"/>
</dbReference>
<dbReference type="PANTHER" id="PTHR43434:SF26">
    <property type="entry name" value="PYROPHOSPHATASE PPAX"/>
    <property type="match status" value="1"/>
</dbReference>
<gene>
    <name evidence="3" type="ORF">SAMN05421734_103307</name>
</gene>
<dbReference type="NCBIfam" id="TIGR01549">
    <property type="entry name" value="HAD-SF-IA-v1"/>
    <property type="match status" value="1"/>
</dbReference>
<dbReference type="GO" id="GO:0006281">
    <property type="term" value="P:DNA repair"/>
    <property type="evidence" value="ECO:0007669"/>
    <property type="project" value="TreeGrafter"/>
</dbReference>
<evidence type="ECO:0000313" key="4">
    <source>
        <dbReference type="Proteomes" id="UP000242949"/>
    </source>
</evidence>
<keyword evidence="2" id="KW-0460">Magnesium</keyword>
<keyword evidence="1" id="KW-0378">Hydrolase</keyword>
<evidence type="ECO:0000256" key="1">
    <source>
        <dbReference type="ARBA" id="ARBA00022801"/>
    </source>
</evidence>
<name>A0A1G6HZY1_9BACI</name>
<dbReference type="SFLD" id="SFLDG01129">
    <property type="entry name" value="C1.5:_HAD__Beta-PGM__Phosphata"/>
    <property type="match status" value="1"/>
</dbReference>
<dbReference type="GO" id="GO:0005829">
    <property type="term" value="C:cytosol"/>
    <property type="evidence" value="ECO:0007669"/>
    <property type="project" value="TreeGrafter"/>
</dbReference>
<dbReference type="InterPro" id="IPR036412">
    <property type="entry name" value="HAD-like_sf"/>
</dbReference>
<protein>
    <submittedName>
        <fullName evidence="3">Phosphoglycolate phosphatase/pyrophosphatase PpaX</fullName>
    </submittedName>
</protein>
<sequence length="214" mass="24050">MKATIFDFDGTLADTLPLCFFAFQSVFREFDHKDYSNDGILAMFGPSETDIIKENLESEQTDHAIEWYYDIYKNHHDAFVKPKPELIALIKELKEKQIKIGIVTGKAKRSLDISLEALQMNNLFDVVITGDDVNTPKPDPEGLQKALSILEVDPHHALFIGDSDADIEAGIRAGVKTVGVSWLENVQTDHFSKKPDYTFEAVPDIKAILDIHNS</sequence>
<dbReference type="RefSeq" id="WP_090794688.1">
    <property type="nucleotide sequence ID" value="NZ_FMYI01000003.1"/>
</dbReference>
<dbReference type="InterPro" id="IPR006439">
    <property type="entry name" value="HAD-SF_hydro_IA"/>
</dbReference>
<dbReference type="Gene3D" id="1.10.150.240">
    <property type="entry name" value="Putative phosphatase, domain 2"/>
    <property type="match status" value="1"/>
</dbReference>
<evidence type="ECO:0000256" key="2">
    <source>
        <dbReference type="ARBA" id="ARBA00022842"/>
    </source>
</evidence>
<organism evidence="3 4">
    <name type="scientific">Pelagirhabdus alkalitolerans</name>
    <dbReference type="NCBI Taxonomy" id="1612202"/>
    <lineage>
        <taxon>Bacteria</taxon>
        <taxon>Bacillati</taxon>
        <taxon>Bacillota</taxon>
        <taxon>Bacilli</taxon>
        <taxon>Bacillales</taxon>
        <taxon>Bacillaceae</taxon>
        <taxon>Pelagirhabdus</taxon>
    </lineage>
</organism>
<evidence type="ECO:0000313" key="3">
    <source>
        <dbReference type="EMBL" id="SDB99857.1"/>
    </source>
</evidence>
<dbReference type="SFLD" id="SFLDG01135">
    <property type="entry name" value="C1.5.6:_HAD__Beta-PGM__Phospha"/>
    <property type="match status" value="1"/>
</dbReference>
<dbReference type="Proteomes" id="UP000242949">
    <property type="component" value="Unassembled WGS sequence"/>
</dbReference>
<dbReference type="Pfam" id="PF13419">
    <property type="entry name" value="HAD_2"/>
    <property type="match status" value="1"/>
</dbReference>
<dbReference type="NCBIfam" id="TIGR01509">
    <property type="entry name" value="HAD-SF-IA-v3"/>
    <property type="match status" value="1"/>
</dbReference>
<dbReference type="GO" id="GO:0008967">
    <property type="term" value="F:phosphoglycolate phosphatase activity"/>
    <property type="evidence" value="ECO:0007669"/>
    <property type="project" value="TreeGrafter"/>
</dbReference>
<dbReference type="InterPro" id="IPR041492">
    <property type="entry name" value="HAD_2"/>
</dbReference>
<dbReference type="SFLD" id="SFLDS00003">
    <property type="entry name" value="Haloacid_Dehalogenase"/>
    <property type="match status" value="1"/>
</dbReference>
<keyword evidence="4" id="KW-1185">Reference proteome</keyword>
<dbReference type="Gene3D" id="3.40.50.1000">
    <property type="entry name" value="HAD superfamily/HAD-like"/>
    <property type="match status" value="1"/>
</dbReference>
<proteinExistence type="predicted"/>
<accession>A0A1G6HZY1</accession>
<dbReference type="OrthoDB" id="9792518at2"/>
<dbReference type="SUPFAM" id="SSF56784">
    <property type="entry name" value="HAD-like"/>
    <property type="match status" value="1"/>
</dbReference>
<dbReference type="InterPro" id="IPR023198">
    <property type="entry name" value="PGP-like_dom2"/>
</dbReference>
<dbReference type="STRING" id="1612202.SAMN05421734_103307"/>
<dbReference type="EMBL" id="FMYI01000003">
    <property type="protein sequence ID" value="SDB99857.1"/>
    <property type="molecule type" value="Genomic_DNA"/>
</dbReference>
<dbReference type="InterPro" id="IPR050155">
    <property type="entry name" value="HAD-like_hydrolase_sf"/>
</dbReference>
<dbReference type="PANTHER" id="PTHR43434">
    <property type="entry name" value="PHOSPHOGLYCOLATE PHOSPHATASE"/>
    <property type="match status" value="1"/>
</dbReference>
<reference evidence="4" key="1">
    <citation type="submission" date="2016-09" db="EMBL/GenBank/DDBJ databases">
        <authorList>
            <person name="Varghese N."/>
            <person name="Submissions S."/>
        </authorList>
    </citation>
    <scope>NUCLEOTIDE SEQUENCE [LARGE SCALE GENOMIC DNA]</scope>
    <source>
        <strain evidence="4">S5</strain>
    </source>
</reference>
<dbReference type="AlphaFoldDB" id="A0A1G6HZY1"/>